<evidence type="ECO:0000256" key="1">
    <source>
        <dbReference type="ARBA" id="ARBA00004141"/>
    </source>
</evidence>
<keyword evidence="2" id="KW-0813">Transport</keyword>
<accession>A0A3M0BM11</accession>
<dbReference type="InterPro" id="IPR001046">
    <property type="entry name" value="NRAMP_fam"/>
</dbReference>
<dbReference type="GO" id="GO:0005384">
    <property type="term" value="F:manganese ion transmembrane transporter activity"/>
    <property type="evidence" value="ECO:0007669"/>
    <property type="project" value="TreeGrafter"/>
</dbReference>
<evidence type="ECO:0000256" key="5">
    <source>
        <dbReference type="ARBA" id="ARBA00022989"/>
    </source>
</evidence>
<dbReference type="GO" id="GO:0015293">
    <property type="term" value="F:symporter activity"/>
    <property type="evidence" value="ECO:0007669"/>
    <property type="project" value="UniProtKB-KW"/>
</dbReference>
<dbReference type="PANTHER" id="PTHR11706">
    <property type="entry name" value="SOLUTE CARRIER PROTEIN FAMILY 11 MEMBER"/>
    <property type="match status" value="1"/>
</dbReference>
<dbReference type="EMBL" id="REFO01000011">
    <property type="protein sequence ID" value="RMA97319.1"/>
    <property type="molecule type" value="Genomic_DNA"/>
</dbReference>
<feature type="transmembrane region" description="Helical" evidence="7">
    <location>
        <begin position="331"/>
        <end position="351"/>
    </location>
</feature>
<dbReference type="NCBIfam" id="NF037982">
    <property type="entry name" value="Nramp_1"/>
    <property type="match status" value="1"/>
</dbReference>
<gene>
    <name evidence="8" type="ORF">CLV39_0978</name>
</gene>
<feature type="transmembrane region" description="Helical" evidence="7">
    <location>
        <begin position="194"/>
        <end position="214"/>
    </location>
</feature>
<dbReference type="AlphaFoldDB" id="A0A3M0BM11"/>
<dbReference type="PANTHER" id="PTHR11706:SF33">
    <property type="entry name" value="NATURAL RESISTANCE-ASSOCIATED MACROPHAGE PROTEIN 2"/>
    <property type="match status" value="1"/>
</dbReference>
<dbReference type="GO" id="GO:0015086">
    <property type="term" value="F:cadmium ion transmembrane transporter activity"/>
    <property type="evidence" value="ECO:0007669"/>
    <property type="project" value="TreeGrafter"/>
</dbReference>
<reference evidence="8 9" key="1">
    <citation type="submission" date="2018-10" db="EMBL/GenBank/DDBJ databases">
        <title>Genomic Encyclopedia of Archaeal and Bacterial Type Strains, Phase II (KMG-II): from individual species to whole genera.</title>
        <authorList>
            <person name="Goeker M."/>
        </authorList>
    </citation>
    <scope>NUCLEOTIDE SEQUENCE [LARGE SCALE GENOMIC DNA]</scope>
    <source>
        <strain evidence="8 9">VM1</strain>
    </source>
</reference>
<comment type="caution">
    <text evidence="8">The sequence shown here is derived from an EMBL/GenBank/DDBJ whole genome shotgun (WGS) entry which is preliminary data.</text>
</comment>
<evidence type="ECO:0000256" key="6">
    <source>
        <dbReference type="ARBA" id="ARBA00023136"/>
    </source>
</evidence>
<name>A0A3M0BM11_9AQUI</name>
<dbReference type="OrthoDB" id="141480at2"/>
<feature type="transmembrane region" description="Helical" evidence="7">
    <location>
        <begin position="357"/>
        <end position="380"/>
    </location>
</feature>
<keyword evidence="6 7" id="KW-0472">Membrane</keyword>
<evidence type="ECO:0000313" key="8">
    <source>
        <dbReference type="EMBL" id="RMA97319.1"/>
    </source>
</evidence>
<dbReference type="Pfam" id="PF01566">
    <property type="entry name" value="Nramp"/>
    <property type="match status" value="1"/>
</dbReference>
<organism evidence="8 9">
    <name type="scientific">Hydrogenothermus marinus</name>
    <dbReference type="NCBI Taxonomy" id="133270"/>
    <lineage>
        <taxon>Bacteria</taxon>
        <taxon>Pseudomonadati</taxon>
        <taxon>Aquificota</taxon>
        <taxon>Aquificia</taxon>
        <taxon>Aquificales</taxon>
        <taxon>Hydrogenothermaceae</taxon>
        <taxon>Hydrogenothermus</taxon>
    </lineage>
</organism>
<dbReference type="GO" id="GO:0034755">
    <property type="term" value="P:iron ion transmembrane transport"/>
    <property type="evidence" value="ECO:0007669"/>
    <property type="project" value="TreeGrafter"/>
</dbReference>
<sequence>MNYSSFKEKVKKDIEKNRERIKKLGPGIITGSAGDDPAGIVTYMVVGATTGLTQLWLMLLSTPMLIAVQSTITKIALVSGKSLPELTTAFYSKKLTIFMILILAVANILTIAADLEALASIFGIITNKKPIYFLIPITAIIAYLVIYHSYKVVKKVLIILSLSLSVYIINVFLAKPDISLILKNTFIPHINIDTAWIIAALGLLGTTISPYMLFWQASEEKEEKNTVVQAKIAQLDTVIGMIYSNILAYCIIISGAIVLYGTKENIQTMTQLAQVLEPVSNHYAFMLFSIGVIVAGFLAIPVLAGSTAYAIADAFRWRAGMENKVSDAKGFYLVFLGSLILGDIIDVSPISVVDALYYSQVLDGILMPFLLAIIFVLANNKTIMGDFKNGRFNNMFLIITFLITLFLTVYAIYQLLIQ</sequence>
<proteinExistence type="predicted"/>
<feature type="transmembrane region" description="Helical" evidence="7">
    <location>
        <begin position="131"/>
        <end position="150"/>
    </location>
</feature>
<evidence type="ECO:0000256" key="3">
    <source>
        <dbReference type="ARBA" id="ARBA00022692"/>
    </source>
</evidence>
<keyword evidence="9" id="KW-1185">Reference proteome</keyword>
<keyword evidence="5 7" id="KW-1133">Transmembrane helix</keyword>
<comment type="subcellular location">
    <subcellularLocation>
        <location evidence="1">Membrane</location>
        <topology evidence="1">Multi-pass membrane protein</topology>
    </subcellularLocation>
</comment>
<dbReference type="GO" id="GO:0005886">
    <property type="term" value="C:plasma membrane"/>
    <property type="evidence" value="ECO:0007669"/>
    <property type="project" value="TreeGrafter"/>
</dbReference>
<evidence type="ECO:0000256" key="7">
    <source>
        <dbReference type="SAM" id="Phobius"/>
    </source>
</evidence>
<protein>
    <submittedName>
        <fullName evidence="8">Mn2+/Fe2+ NRAMP family transporter</fullName>
    </submittedName>
</protein>
<feature type="transmembrane region" description="Helical" evidence="7">
    <location>
        <begin position="392"/>
        <end position="413"/>
    </location>
</feature>
<dbReference type="RefSeq" id="WP_121923102.1">
    <property type="nucleotide sequence ID" value="NZ_REFO01000011.1"/>
</dbReference>
<keyword evidence="3 7" id="KW-0812">Transmembrane</keyword>
<evidence type="ECO:0000256" key="4">
    <source>
        <dbReference type="ARBA" id="ARBA00022847"/>
    </source>
</evidence>
<evidence type="ECO:0000313" key="9">
    <source>
        <dbReference type="Proteomes" id="UP000280842"/>
    </source>
</evidence>
<feature type="transmembrane region" description="Helical" evidence="7">
    <location>
        <begin position="282"/>
        <end position="311"/>
    </location>
</feature>
<feature type="transmembrane region" description="Helical" evidence="7">
    <location>
        <begin position="98"/>
        <end position="125"/>
    </location>
</feature>
<dbReference type="Proteomes" id="UP000280842">
    <property type="component" value="Unassembled WGS sequence"/>
</dbReference>
<feature type="transmembrane region" description="Helical" evidence="7">
    <location>
        <begin position="235"/>
        <end position="262"/>
    </location>
</feature>
<keyword evidence="4" id="KW-0769">Symport</keyword>
<evidence type="ECO:0000256" key="2">
    <source>
        <dbReference type="ARBA" id="ARBA00022448"/>
    </source>
</evidence>
<feature type="transmembrane region" description="Helical" evidence="7">
    <location>
        <begin position="157"/>
        <end position="174"/>
    </location>
</feature>